<evidence type="ECO:0000256" key="7">
    <source>
        <dbReference type="SAM" id="Phobius"/>
    </source>
</evidence>
<feature type="transmembrane region" description="Helical" evidence="7">
    <location>
        <begin position="40"/>
        <end position="59"/>
    </location>
</feature>
<keyword evidence="5 7" id="KW-1133">Transmembrane helix</keyword>
<evidence type="ECO:0000256" key="3">
    <source>
        <dbReference type="ARBA" id="ARBA00022448"/>
    </source>
</evidence>
<feature type="transmembrane region" description="Helical" evidence="7">
    <location>
        <begin position="217"/>
        <end position="234"/>
    </location>
</feature>
<dbReference type="InterPro" id="IPR006042">
    <property type="entry name" value="Xan_ur_permease"/>
</dbReference>
<feature type="transmembrane region" description="Helical" evidence="7">
    <location>
        <begin position="173"/>
        <end position="192"/>
    </location>
</feature>
<feature type="transmembrane region" description="Helical" evidence="7">
    <location>
        <begin position="64"/>
        <end position="81"/>
    </location>
</feature>
<feature type="transmembrane region" description="Helical" evidence="7">
    <location>
        <begin position="93"/>
        <end position="113"/>
    </location>
</feature>
<dbReference type="Proteomes" id="UP001314796">
    <property type="component" value="Unassembled WGS sequence"/>
</dbReference>
<dbReference type="PANTHER" id="PTHR42810:SF2">
    <property type="entry name" value="PURINE PERMEASE C1399.01C-RELATED"/>
    <property type="match status" value="1"/>
</dbReference>
<evidence type="ECO:0000256" key="2">
    <source>
        <dbReference type="ARBA" id="ARBA00008821"/>
    </source>
</evidence>
<feature type="transmembrane region" description="Helical" evidence="7">
    <location>
        <begin position="299"/>
        <end position="320"/>
    </location>
</feature>
<dbReference type="PROSITE" id="PS01116">
    <property type="entry name" value="XANTH_URACIL_PERMASE"/>
    <property type="match status" value="1"/>
</dbReference>
<evidence type="ECO:0000256" key="4">
    <source>
        <dbReference type="ARBA" id="ARBA00022692"/>
    </source>
</evidence>
<evidence type="ECO:0000313" key="9">
    <source>
        <dbReference type="Proteomes" id="UP001314796"/>
    </source>
</evidence>
<dbReference type="NCBIfam" id="TIGR00801">
    <property type="entry name" value="ncs2"/>
    <property type="match status" value="1"/>
</dbReference>
<name>A0ABS2NNU5_9FIRM</name>
<protein>
    <submittedName>
        <fullName evidence="8">Uracil permease</fullName>
    </submittedName>
</protein>
<evidence type="ECO:0000256" key="5">
    <source>
        <dbReference type="ARBA" id="ARBA00022989"/>
    </source>
</evidence>
<comment type="similarity">
    <text evidence="2">Belongs to the nucleobase:cation symporter-2 (NCS2) (TC 2.A.40) family.</text>
</comment>
<feature type="transmembrane region" description="Helical" evidence="7">
    <location>
        <begin position="326"/>
        <end position="348"/>
    </location>
</feature>
<dbReference type="RefSeq" id="WP_243427861.1">
    <property type="nucleotide sequence ID" value="NZ_JAFBEE010000005.1"/>
</dbReference>
<reference evidence="8 9" key="1">
    <citation type="submission" date="2021-01" db="EMBL/GenBank/DDBJ databases">
        <title>Genomic Encyclopedia of Type Strains, Phase IV (KMG-IV): sequencing the most valuable type-strain genomes for metagenomic binning, comparative biology and taxonomic classification.</title>
        <authorList>
            <person name="Goeker M."/>
        </authorList>
    </citation>
    <scope>NUCLEOTIDE SEQUENCE [LARGE SCALE GENOMIC DNA]</scope>
    <source>
        <strain evidence="8 9">DSM 25890</strain>
    </source>
</reference>
<dbReference type="PANTHER" id="PTHR42810">
    <property type="entry name" value="PURINE PERMEASE C1399.01C-RELATED"/>
    <property type="match status" value="1"/>
</dbReference>
<gene>
    <name evidence="8" type="ORF">JOC73_001038</name>
</gene>
<keyword evidence="4 7" id="KW-0812">Transmembrane</keyword>
<comment type="subcellular location">
    <subcellularLocation>
        <location evidence="1">Membrane</location>
        <topology evidence="1">Multi-pass membrane protein</topology>
    </subcellularLocation>
</comment>
<evidence type="ECO:0000256" key="6">
    <source>
        <dbReference type="ARBA" id="ARBA00023136"/>
    </source>
</evidence>
<organism evidence="8 9">
    <name type="scientific">Alkaliphilus hydrothermalis</name>
    <dbReference type="NCBI Taxonomy" id="1482730"/>
    <lineage>
        <taxon>Bacteria</taxon>
        <taxon>Bacillati</taxon>
        <taxon>Bacillota</taxon>
        <taxon>Clostridia</taxon>
        <taxon>Peptostreptococcales</taxon>
        <taxon>Natronincolaceae</taxon>
        <taxon>Alkaliphilus</taxon>
    </lineage>
</organism>
<feature type="transmembrane region" description="Helical" evidence="7">
    <location>
        <begin position="120"/>
        <end position="142"/>
    </location>
</feature>
<feature type="transmembrane region" description="Helical" evidence="7">
    <location>
        <begin position="12"/>
        <end position="34"/>
    </location>
</feature>
<evidence type="ECO:0000256" key="1">
    <source>
        <dbReference type="ARBA" id="ARBA00004141"/>
    </source>
</evidence>
<accession>A0ABS2NNU5</accession>
<proteinExistence type="inferred from homology"/>
<feature type="transmembrane region" description="Helical" evidence="7">
    <location>
        <begin position="148"/>
        <end position="166"/>
    </location>
</feature>
<dbReference type="EMBL" id="JAFBEE010000005">
    <property type="protein sequence ID" value="MBM7614526.1"/>
    <property type="molecule type" value="Genomic_DNA"/>
</dbReference>
<keyword evidence="3" id="KW-0813">Transport</keyword>
<dbReference type="Pfam" id="PF00860">
    <property type="entry name" value="Xan_ur_permease"/>
    <property type="match status" value="1"/>
</dbReference>
<keyword evidence="6 7" id="KW-0472">Membrane</keyword>
<feature type="transmembrane region" description="Helical" evidence="7">
    <location>
        <begin position="360"/>
        <end position="377"/>
    </location>
</feature>
<dbReference type="InterPro" id="IPR006043">
    <property type="entry name" value="NCS2"/>
</dbReference>
<feature type="transmembrane region" description="Helical" evidence="7">
    <location>
        <begin position="383"/>
        <end position="407"/>
    </location>
</feature>
<comment type="caution">
    <text evidence="8">The sequence shown here is derived from an EMBL/GenBank/DDBJ whole genome shotgun (WGS) entry which is preliminary data.</text>
</comment>
<sequence>MEERMTAVKDIALSRKFILALQHILAMFGATVLVPMLTGLNPSVALLSAGAGTLLFHLVTKGRVPVFLGSSFAFIAVIVEVRDQLGGLEYAQGGIIVAGLLYVIMALLVKVFGLQKVKSFFPPIVTGPMIVVIGLNLSPIAIGMAASNWTLAIIVLSTVLLVSLYAKGFFKLLPILIAVTVGYIASIVLGAIDLADLSLKLSEANLFAFPAVTAPKFHLSAILTIAPIVLVVFMEHIGDITTNSAVVGDDFMKNPGLHRTLLGDGIATMFAGFVGGPANTTYGENTGVLAVTKVYDPSIIRLAAALTLGLSFIGKFAVILQSIPTAVMGGISIVLFGMIASVGMRTIVEAEIDFSENRNLLIAALILVIGIGTAVAKDAAGNAIGLTIVEGIKLSGLSLAAIVGILANKILPQK</sequence>
<keyword evidence="9" id="KW-1185">Reference proteome</keyword>
<evidence type="ECO:0000313" key="8">
    <source>
        <dbReference type="EMBL" id="MBM7614526.1"/>
    </source>
</evidence>